<dbReference type="RefSeq" id="WP_077243612.1">
    <property type="nucleotide sequence ID" value="NZ_MUZR01000006.1"/>
</dbReference>
<dbReference type="EMBL" id="MUZR01000006">
    <property type="protein sequence ID" value="OOC11169.1"/>
    <property type="molecule type" value="Genomic_DNA"/>
</dbReference>
<evidence type="ECO:0000259" key="7">
    <source>
        <dbReference type="PROSITE" id="PS50110"/>
    </source>
</evidence>
<dbReference type="GO" id="GO:0000160">
    <property type="term" value="P:phosphorelay signal transduction system"/>
    <property type="evidence" value="ECO:0007669"/>
    <property type="project" value="InterPro"/>
</dbReference>
<dbReference type="PANTHER" id="PTHR43214">
    <property type="entry name" value="TWO-COMPONENT RESPONSE REGULATOR"/>
    <property type="match status" value="1"/>
</dbReference>
<keyword evidence="2" id="KW-0805">Transcription regulation</keyword>
<dbReference type="InterPro" id="IPR001789">
    <property type="entry name" value="Sig_transdc_resp-reg_receiver"/>
</dbReference>
<dbReference type="GO" id="GO:0003677">
    <property type="term" value="F:DNA binding"/>
    <property type="evidence" value="ECO:0007669"/>
    <property type="project" value="UniProtKB-KW"/>
</dbReference>
<dbReference type="PROSITE" id="PS50043">
    <property type="entry name" value="HTH_LUXR_2"/>
    <property type="match status" value="1"/>
</dbReference>
<dbReference type="PRINTS" id="PR00038">
    <property type="entry name" value="HTHLUXR"/>
</dbReference>
<name>A0A1V3A1I5_9GAMM</name>
<evidence type="ECO:0000256" key="1">
    <source>
        <dbReference type="ARBA" id="ARBA00022553"/>
    </source>
</evidence>
<keyword evidence="4" id="KW-0804">Transcription</keyword>
<dbReference type="SMART" id="SM00448">
    <property type="entry name" value="REC"/>
    <property type="match status" value="1"/>
</dbReference>
<dbReference type="InterPro" id="IPR016032">
    <property type="entry name" value="Sig_transdc_resp-reg_C-effctor"/>
</dbReference>
<dbReference type="PANTHER" id="PTHR43214:SF41">
    <property type="entry name" value="NITRATE_NITRITE RESPONSE REGULATOR PROTEIN NARP"/>
    <property type="match status" value="1"/>
</dbReference>
<dbReference type="AlphaFoldDB" id="A0A1V3A1I5"/>
<dbReference type="SUPFAM" id="SSF46894">
    <property type="entry name" value="C-terminal effector domain of the bipartite response regulators"/>
    <property type="match status" value="1"/>
</dbReference>
<protein>
    <submittedName>
        <fullName evidence="8">Two-component system response regulator NarL</fullName>
    </submittedName>
</protein>
<dbReference type="OrthoDB" id="9796655at2"/>
<dbReference type="PROSITE" id="PS00622">
    <property type="entry name" value="HTH_LUXR_1"/>
    <property type="match status" value="1"/>
</dbReference>
<feature type="domain" description="Response regulatory" evidence="7">
    <location>
        <begin position="4"/>
        <end position="119"/>
    </location>
</feature>
<dbReference type="STRING" id="252474.B1A74_01905"/>
<keyword evidence="9" id="KW-1185">Reference proteome</keyword>
<dbReference type="Proteomes" id="UP000189177">
    <property type="component" value="Unassembled WGS sequence"/>
</dbReference>
<organism evidence="8 9">
    <name type="scientific">Thioalkalivibrio halophilus</name>
    <dbReference type="NCBI Taxonomy" id="252474"/>
    <lineage>
        <taxon>Bacteria</taxon>
        <taxon>Pseudomonadati</taxon>
        <taxon>Pseudomonadota</taxon>
        <taxon>Gammaproteobacteria</taxon>
        <taxon>Chromatiales</taxon>
        <taxon>Ectothiorhodospiraceae</taxon>
        <taxon>Thioalkalivibrio</taxon>
    </lineage>
</organism>
<evidence type="ECO:0000313" key="8">
    <source>
        <dbReference type="EMBL" id="OOC11169.1"/>
    </source>
</evidence>
<dbReference type="GO" id="GO:0006355">
    <property type="term" value="P:regulation of DNA-templated transcription"/>
    <property type="evidence" value="ECO:0007669"/>
    <property type="project" value="InterPro"/>
</dbReference>
<evidence type="ECO:0000256" key="5">
    <source>
        <dbReference type="PROSITE-ProRule" id="PRU00169"/>
    </source>
</evidence>
<evidence type="ECO:0000256" key="4">
    <source>
        <dbReference type="ARBA" id="ARBA00023163"/>
    </source>
</evidence>
<dbReference type="SUPFAM" id="SSF52172">
    <property type="entry name" value="CheY-like"/>
    <property type="match status" value="1"/>
</dbReference>
<evidence type="ECO:0000256" key="3">
    <source>
        <dbReference type="ARBA" id="ARBA00023125"/>
    </source>
</evidence>
<evidence type="ECO:0000259" key="6">
    <source>
        <dbReference type="PROSITE" id="PS50043"/>
    </source>
</evidence>
<dbReference type="Pfam" id="PF00072">
    <property type="entry name" value="Response_reg"/>
    <property type="match status" value="1"/>
</dbReference>
<sequence>MTKHVLLIDDHALFREGLQELLTRRGVDTVTTAADGETGIELAARERPDIVLLDIRMSGMQGPDVLRQLRRAGLAMPVVMLTTSHEEGDLVECLRNGAQGYLLKDMDPDDLTGALEDILGGQTVVAPRLAQLLARVVQGQPDQEEDLDPFARLTPREFEILGLLAEGRSNKVIAQKLGISDGTVKLHVKAILRKLGLNSRVEAAVLAVQHGLPRREPAGEVSRGD</sequence>
<keyword evidence="1 5" id="KW-0597">Phosphoprotein</keyword>
<keyword evidence="3" id="KW-0238">DNA-binding</keyword>
<feature type="domain" description="HTH luxR-type" evidence="6">
    <location>
        <begin position="146"/>
        <end position="211"/>
    </location>
</feature>
<feature type="modified residue" description="4-aspartylphosphate" evidence="5">
    <location>
        <position position="54"/>
    </location>
</feature>
<dbReference type="CDD" id="cd06170">
    <property type="entry name" value="LuxR_C_like"/>
    <property type="match status" value="1"/>
</dbReference>
<dbReference type="PROSITE" id="PS50110">
    <property type="entry name" value="RESPONSE_REGULATORY"/>
    <property type="match status" value="1"/>
</dbReference>
<dbReference type="Pfam" id="PF00196">
    <property type="entry name" value="GerE"/>
    <property type="match status" value="1"/>
</dbReference>
<dbReference type="InterPro" id="IPR039420">
    <property type="entry name" value="WalR-like"/>
</dbReference>
<evidence type="ECO:0000313" key="9">
    <source>
        <dbReference type="Proteomes" id="UP000189177"/>
    </source>
</evidence>
<dbReference type="InterPro" id="IPR058245">
    <property type="entry name" value="NreC/VraR/RcsB-like_REC"/>
</dbReference>
<dbReference type="InterPro" id="IPR011006">
    <property type="entry name" value="CheY-like_superfamily"/>
</dbReference>
<accession>A0A1V3A1I5</accession>
<reference evidence="8 9" key="1">
    <citation type="submission" date="2017-02" db="EMBL/GenBank/DDBJ databases">
        <title>Genomic diversity within the haloalkaliphilic genus Thioalkalivibrio.</title>
        <authorList>
            <person name="Ahn A.-C."/>
            <person name="Meier-Kolthoff J."/>
            <person name="Overmars L."/>
            <person name="Richter M."/>
            <person name="Woyke T."/>
            <person name="Sorokin D.Y."/>
            <person name="Muyzer G."/>
        </authorList>
    </citation>
    <scope>NUCLEOTIDE SEQUENCE [LARGE SCALE GENOMIC DNA]</scope>
    <source>
        <strain evidence="8 9">HL17</strain>
    </source>
</reference>
<gene>
    <name evidence="8" type="ORF">B1A74_01905</name>
</gene>
<dbReference type="SMART" id="SM00421">
    <property type="entry name" value="HTH_LUXR"/>
    <property type="match status" value="1"/>
</dbReference>
<dbReference type="InterPro" id="IPR000792">
    <property type="entry name" value="Tscrpt_reg_LuxR_C"/>
</dbReference>
<comment type="caution">
    <text evidence="8">The sequence shown here is derived from an EMBL/GenBank/DDBJ whole genome shotgun (WGS) entry which is preliminary data.</text>
</comment>
<dbReference type="CDD" id="cd17535">
    <property type="entry name" value="REC_NarL-like"/>
    <property type="match status" value="1"/>
</dbReference>
<proteinExistence type="predicted"/>
<evidence type="ECO:0000256" key="2">
    <source>
        <dbReference type="ARBA" id="ARBA00023015"/>
    </source>
</evidence>
<dbReference type="Gene3D" id="3.40.50.2300">
    <property type="match status" value="1"/>
</dbReference>